<sequence length="162" mass="18154">MFPRLSPIPPPPLLKGKITWSHTTTSTSASATPAHTSIKYMECYRVMGHNFPRVRFLQNLGSRKPKAYHWSKLKKGYGTIWADAQNPGEALKSSSGGHLIVLGKFIPSAETEVKSLGSLFNSVAKNIDDLYRYFGEDPRCLPYDCGNYYYYTKTTGEKGSHK</sequence>
<name>A0ABQ5C7T9_9ASTR</name>
<dbReference type="InterPro" id="IPR042201">
    <property type="entry name" value="FH2_Formin_sf"/>
</dbReference>
<protein>
    <submittedName>
        <fullName evidence="1">Uncharacterized protein</fullName>
    </submittedName>
</protein>
<dbReference type="Gene3D" id="1.20.58.2220">
    <property type="entry name" value="Formin, FH2 domain"/>
    <property type="match status" value="1"/>
</dbReference>
<dbReference type="InterPro" id="IPR051144">
    <property type="entry name" value="Formin_homology_domain"/>
</dbReference>
<accession>A0ABQ5C7T9</accession>
<dbReference type="PANTHER" id="PTHR45733">
    <property type="entry name" value="FORMIN-J"/>
    <property type="match status" value="1"/>
</dbReference>
<dbReference type="EMBL" id="BQNB010013984">
    <property type="protein sequence ID" value="GJT22624.1"/>
    <property type="molecule type" value="Genomic_DNA"/>
</dbReference>
<evidence type="ECO:0000313" key="1">
    <source>
        <dbReference type="EMBL" id="GJT22624.1"/>
    </source>
</evidence>
<proteinExistence type="predicted"/>
<reference evidence="1" key="1">
    <citation type="journal article" date="2022" name="Int. J. Mol. Sci.">
        <title>Draft Genome of Tanacetum Coccineum: Genomic Comparison of Closely Related Tanacetum-Family Plants.</title>
        <authorList>
            <person name="Yamashiro T."/>
            <person name="Shiraishi A."/>
            <person name="Nakayama K."/>
            <person name="Satake H."/>
        </authorList>
    </citation>
    <scope>NUCLEOTIDE SEQUENCE</scope>
</reference>
<comment type="caution">
    <text evidence="1">The sequence shown here is derived from an EMBL/GenBank/DDBJ whole genome shotgun (WGS) entry which is preliminary data.</text>
</comment>
<evidence type="ECO:0000313" key="2">
    <source>
        <dbReference type="Proteomes" id="UP001151760"/>
    </source>
</evidence>
<dbReference type="SUPFAM" id="SSF101447">
    <property type="entry name" value="Formin homology 2 domain (FH2 domain)"/>
    <property type="match status" value="1"/>
</dbReference>
<dbReference type="Proteomes" id="UP001151760">
    <property type="component" value="Unassembled WGS sequence"/>
</dbReference>
<gene>
    <name evidence="1" type="ORF">Tco_0892561</name>
</gene>
<dbReference type="PANTHER" id="PTHR45733:SF16">
    <property type="entry name" value="FORMIN-LIKE PROTEIN"/>
    <property type="match status" value="1"/>
</dbReference>
<organism evidence="1 2">
    <name type="scientific">Tanacetum coccineum</name>
    <dbReference type="NCBI Taxonomy" id="301880"/>
    <lineage>
        <taxon>Eukaryota</taxon>
        <taxon>Viridiplantae</taxon>
        <taxon>Streptophyta</taxon>
        <taxon>Embryophyta</taxon>
        <taxon>Tracheophyta</taxon>
        <taxon>Spermatophyta</taxon>
        <taxon>Magnoliopsida</taxon>
        <taxon>eudicotyledons</taxon>
        <taxon>Gunneridae</taxon>
        <taxon>Pentapetalae</taxon>
        <taxon>asterids</taxon>
        <taxon>campanulids</taxon>
        <taxon>Asterales</taxon>
        <taxon>Asteraceae</taxon>
        <taxon>Asteroideae</taxon>
        <taxon>Anthemideae</taxon>
        <taxon>Anthemidinae</taxon>
        <taxon>Tanacetum</taxon>
    </lineage>
</organism>
<reference evidence="1" key="2">
    <citation type="submission" date="2022-01" db="EMBL/GenBank/DDBJ databases">
        <authorList>
            <person name="Yamashiro T."/>
            <person name="Shiraishi A."/>
            <person name="Satake H."/>
            <person name="Nakayama K."/>
        </authorList>
    </citation>
    <scope>NUCLEOTIDE SEQUENCE</scope>
</reference>
<keyword evidence="2" id="KW-1185">Reference proteome</keyword>